<protein>
    <submittedName>
        <fullName evidence="1">Uncharacterized protein</fullName>
    </submittedName>
</protein>
<keyword evidence="2" id="KW-1185">Reference proteome</keyword>
<comment type="caution">
    <text evidence="1">The sequence shown here is derived from an EMBL/GenBank/DDBJ whole genome shotgun (WGS) entry which is preliminary data.</text>
</comment>
<dbReference type="EMBL" id="BJVQ01000029">
    <property type="protein sequence ID" value="GEL47062.1"/>
    <property type="molecule type" value="Genomic_DNA"/>
</dbReference>
<organism evidence="1 2">
    <name type="scientific">Cellulomonas hominis</name>
    <dbReference type="NCBI Taxonomy" id="156981"/>
    <lineage>
        <taxon>Bacteria</taxon>
        <taxon>Bacillati</taxon>
        <taxon>Actinomycetota</taxon>
        <taxon>Actinomycetes</taxon>
        <taxon>Micrococcales</taxon>
        <taxon>Cellulomonadaceae</taxon>
        <taxon>Cellulomonas</taxon>
    </lineage>
</organism>
<name>A0A511FCZ6_9CELL</name>
<sequence length="285" mass="32158">MTHHLDGTLAHTASDMLEMLRRHYIAEGRPAAGVFASEIQAPDSYRRADLIWAPVVPSAGDGMVGHEIKVSRSDVLVELTDPMKCEAWAQFCTRWWLVVSDPAFVAGLDVPETWGIMAPPSGRRTRSMTVIRPAPARKVHDAGPGWKRVLSWQHHHLSTEVPELQRSLRYMTEDRDRYRQQAHELSYSARETPQHQRVSNIIKLLDVEMAKHQPYDGPLPWLSAHHDATDEQIVEVLLDVMRSRKVAEQVRSEADAVLRALDRVTEATAKQRERLAHLAGLAGGE</sequence>
<reference evidence="1 2" key="1">
    <citation type="submission" date="2019-07" db="EMBL/GenBank/DDBJ databases">
        <title>Whole genome shotgun sequence of Cellulomonas hominis NBRC 16055.</title>
        <authorList>
            <person name="Hosoyama A."/>
            <person name="Uohara A."/>
            <person name="Ohji S."/>
            <person name="Ichikawa N."/>
        </authorList>
    </citation>
    <scope>NUCLEOTIDE SEQUENCE [LARGE SCALE GENOMIC DNA]</scope>
    <source>
        <strain evidence="1 2">NBRC 16055</strain>
    </source>
</reference>
<evidence type="ECO:0000313" key="2">
    <source>
        <dbReference type="Proteomes" id="UP000321723"/>
    </source>
</evidence>
<proteinExistence type="predicted"/>
<evidence type="ECO:0000313" key="1">
    <source>
        <dbReference type="EMBL" id="GEL47062.1"/>
    </source>
</evidence>
<gene>
    <name evidence="1" type="ORF">CHO01_21780</name>
</gene>
<dbReference type="AlphaFoldDB" id="A0A511FCZ6"/>
<accession>A0A511FCZ6</accession>
<dbReference type="Proteomes" id="UP000321723">
    <property type="component" value="Unassembled WGS sequence"/>
</dbReference>